<keyword evidence="8 14" id="KW-0808">Transferase</keyword>
<dbReference type="Gene3D" id="3.40.190.10">
    <property type="entry name" value="Periplasmic binding protein-like II"/>
    <property type="match status" value="2"/>
</dbReference>
<evidence type="ECO:0000256" key="6">
    <source>
        <dbReference type="ARBA" id="ARBA00022605"/>
    </source>
</evidence>
<evidence type="ECO:0000256" key="10">
    <source>
        <dbReference type="ARBA" id="ARBA00022840"/>
    </source>
</evidence>
<dbReference type="EC" id="2.4.2.17" evidence="4 13"/>
<dbReference type="GO" id="GO:0003879">
    <property type="term" value="F:ATP phosphoribosyltransferase activity"/>
    <property type="evidence" value="ECO:0007669"/>
    <property type="project" value="UniProtKB-UniRule"/>
</dbReference>
<evidence type="ECO:0000256" key="12">
    <source>
        <dbReference type="ARBA" id="ARBA00024861"/>
    </source>
</evidence>
<keyword evidence="5" id="KW-0963">Cytoplasm</keyword>
<gene>
    <name evidence="14" type="primary">hisG_1</name>
    <name evidence="14" type="ORF">BFL34_00024</name>
</gene>
<dbReference type="NCBIfam" id="TIGR00070">
    <property type="entry name" value="hisG"/>
    <property type="match status" value="1"/>
</dbReference>
<dbReference type="SUPFAM" id="SSF53850">
    <property type="entry name" value="Periplasmic binding protein-like II"/>
    <property type="match status" value="1"/>
</dbReference>
<dbReference type="OrthoDB" id="9801867at2"/>
<evidence type="ECO:0000313" key="14">
    <source>
        <dbReference type="EMBL" id="OUE22499.1"/>
    </source>
</evidence>
<dbReference type="GO" id="GO:0000105">
    <property type="term" value="P:L-histidine biosynthetic process"/>
    <property type="evidence" value="ECO:0007669"/>
    <property type="project" value="UniProtKB-UniRule"/>
</dbReference>
<dbReference type="PANTHER" id="PTHR21403">
    <property type="entry name" value="ATP PHOSPHORIBOSYLTRANSFERASE ATP-PRTASE"/>
    <property type="match status" value="1"/>
</dbReference>
<dbReference type="UniPathway" id="UPA00031">
    <property type="reaction ID" value="UER00006"/>
</dbReference>
<evidence type="ECO:0000256" key="3">
    <source>
        <dbReference type="ARBA" id="ARBA00004667"/>
    </source>
</evidence>
<dbReference type="PANTHER" id="PTHR21403:SF10">
    <property type="entry name" value="ATP PHOSPHORIBOSYLTRANSFERASE"/>
    <property type="match status" value="1"/>
</dbReference>
<comment type="catalytic activity">
    <reaction evidence="1">
        <text>1-(5-phospho-beta-D-ribosyl)-ATP + diphosphate = 5-phospho-alpha-D-ribose 1-diphosphate + ATP</text>
        <dbReference type="Rhea" id="RHEA:18473"/>
        <dbReference type="ChEBI" id="CHEBI:30616"/>
        <dbReference type="ChEBI" id="CHEBI:33019"/>
        <dbReference type="ChEBI" id="CHEBI:58017"/>
        <dbReference type="ChEBI" id="CHEBI:73183"/>
        <dbReference type="EC" id="2.4.2.17"/>
    </reaction>
</comment>
<keyword evidence="7 14" id="KW-0328">Glycosyltransferase</keyword>
<comment type="subcellular location">
    <subcellularLocation>
        <location evidence="2">Cytoplasm</location>
    </subcellularLocation>
</comment>
<accession>A0A251YYS6</accession>
<evidence type="ECO:0000256" key="9">
    <source>
        <dbReference type="ARBA" id="ARBA00022741"/>
    </source>
</evidence>
<dbReference type="EMBL" id="MDJW01000002">
    <property type="protein sequence ID" value="OUE22499.1"/>
    <property type="molecule type" value="Genomic_DNA"/>
</dbReference>
<comment type="pathway">
    <text evidence="3">Amino-acid biosynthesis; L-histidine biosynthesis; L-histidine from 5-phospho-alpha-D-ribose 1-diphosphate: step 1/9.</text>
</comment>
<protein>
    <recommendedName>
        <fullName evidence="4 13">ATP phosphoribosyltransferase</fullName>
        <ecNumber evidence="4 13">2.4.2.17</ecNumber>
    </recommendedName>
</protein>
<reference evidence="14 15" key="1">
    <citation type="submission" date="2016-08" db="EMBL/GenBank/DDBJ databases">
        <title>Genome sequence of Clavibacter michiganensis spp strain CFBP7494.</title>
        <authorList>
            <person name="Thapa S.P."/>
            <person name="Coaker G."/>
            <person name="Jacques M.-A."/>
        </authorList>
    </citation>
    <scope>NUCLEOTIDE SEQUENCE [LARGE SCALE GENOMIC DNA]</scope>
    <source>
        <strain evidence="14">CFBP7494</strain>
    </source>
</reference>
<dbReference type="InterPro" id="IPR013820">
    <property type="entry name" value="ATP_PRibTrfase_cat"/>
</dbReference>
<evidence type="ECO:0000256" key="5">
    <source>
        <dbReference type="ARBA" id="ARBA00022490"/>
    </source>
</evidence>
<evidence type="ECO:0000256" key="1">
    <source>
        <dbReference type="ARBA" id="ARBA00000915"/>
    </source>
</evidence>
<comment type="function">
    <text evidence="12">Catalyzes the condensation of ATP and 5-phosphoribose 1-diphosphate to form N'-(5'-phosphoribosyl)-ATP (PR-ATP). Has a crucial role in the pathway because the rate of histidine biosynthesis seems to be controlled primarily by regulation of HisG enzymatic activity.</text>
</comment>
<dbReference type="Proteomes" id="UP000194837">
    <property type="component" value="Unassembled WGS sequence"/>
</dbReference>
<dbReference type="RefSeq" id="WP_086527557.1">
    <property type="nucleotide sequence ID" value="NZ_MDJW01000002.1"/>
</dbReference>
<keyword evidence="11" id="KW-0368">Histidine biosynthesis</keyword>
<evidence type="ECO:0000256" key="4">
    <source>
        <dbReference type="ARBA" id="ARBA00011946"/>
    </source>
</evidence>
<evidence type="ECO:0000256" key="8">
    <source>
        <dbReference type="ARBA" id="ARBA00022679"/>
    </source>
</evidence>
<dbReference type="GO" id="GO:0005737">
    <property type="term" value="C:cytoplasm"/>
    <property type="evidence" value="ECO:0007669"/>
    <property type="project" value="UniProtKB-SubCell"/>
</dbReference>
<dbReference type="GO" id="GO:0005524">
    <property type="term" value="F:ATP binding"/>
    <property type="evidence" value="ECO:0007669"/>
    <property type="project" value="UniProtKB-KW"/>
</dbReference>
<evidence type="ECO:0000256" key="11">
    <source>
        <dbReference type="ARBA" id="ARBA00023102"/>
    </source>
</evidence>
<dbReference type="Pfam" id="PF01634">
    <property type="entry name" value="HisG"/>
    <property type="match status" value="1"/>
</dbReference>
<evidence type="ECO:0000313" key="15">
    <source>
        <dbReference type="Proteomes" id="UP000194837"/>
    </source>
</evidence>
<dbReference type="AlphaFoldDB" id="A0A251YYS6"/>
<proteinExistence type="predicted"/>
<keyword evidence="6" id="KW-0028">Amino-acid biosynthesis</keyword>
<evidence type="ECO:0000256" key="2">
    <source>
        <dbReference type="ARBA" id="ARBA00004496"/>
    </source>
</evidence>
<organism evidence="14 15">
    <name type="scientific">Clavibacter michiganensis</name>
    <dbReference type="NCBI Taxonomy" id="28447"/>
    <lineage>
        <taxon>Bacteria</taxon>
        <taxon>Bacillati</taxon>
        <taxon>Actinomycetota</taxon>
        <taxon>Actinomycetes</taxon>
        <taxon>Micrococcales</taxon>
        <taxon>Microbacteriaceae</taxon>
        <taxon>Clavibacter</taxon>
    </lineage>
</organism>
<evidence type="ECO:0000256" key="13">
    <source>
        <dbReference type="NCBIfam" id="TIGR00070"/>
    </source>
</evidence>
<sequence>MSPVRIGLPKGRLRSRSSQLLQELSDREVLVEPYLLRIQDIPGLVASGALDMGVASEEWIAESRSDVVTHLDLKWYTITVSLIGHADGRPPGERGGPLVIASEYPELTRLYAQRELADRTVSILKTHGATESYVPRLAAVAVDCVETGATLRDMGLVVLDDLMTCSVMLIGRVGFDAPDDVVASAAATIGSYQLEEA</sequence>
<evidence type="ECO:0000256" key="7">
    <source>
        <dbReference type="ARBA" id="ARBA00022676"/>
    </source>
</evidence>
<comment type="caution">
    <text evidence="14">The sequence shown here is derived from an EMBL/GenBank/DDBJ whole genome shotgun (WGS) entry which is preliminary data.</text>
</comment>
<dbReference type="InterPro" id="IPR001348">
    <property type="entry name" value="ATP_PRibTrfase_HisG"/>
</dbReference>
<name>A0A251YYS6_9MICO</name>
<keyword evidence="9" id="KW-0547">Nucleotide-binding</keyword>
<keyword evidence="10" id="KW-0067">ATP-binding</keyword>